<dbReference type="EMBL" id="AMQN01000751">
    <property type="status" value="NOT_ANNOTATED_CDS"/>
    <property type="molecule type" value="Genomic_DNA"/>
</dbReference>
<dbReference type="Proteomes" id="UP000014760">
    <property type="component" value="Unassembled WGS sequence"/>
</dbReference>
<reference evidence="5" key="1">
    <citation type="submission" date="2012-12" db="EMBL/GenBank/DDBJ databases">
        <authorList>
            <person name="Hellsten U."/>
            <person name="Grimwood J."/>
            <person name="Chapman J.A."/>
            <person name="Shapiro H."/>
            <person name="Aerts A."/>
            <person name="Otillar R.P."/>
            <person name="Terry A.Y."/>
            <person name="Boore J.L."/>
            <person name="Simakov O."/>
            <person name="Marletaz F."/>
            <person name="Cho S.-J."/>
            <person name="Edsinger-Gonzales E."/>
            <person name="Havlak P."/>
            <person name="Kuo D.-H."/>
            <person name="Larsson T."/>
            <person name="Lv J."/>
            <person name="Arendt D."/>
            <person name="Savage R."/>
            <person name="Osoegawa K."/>
            <person name="de Jong P."/>
            <person name="Lindberg D.R."/>
            <person name="Seaver E.C."/>
            <person name="Weisblat D.A."/>
            <person name="Putnam N.H."/>
            <person name="Grigoriev I.V."/>
            <person name="Rokhsar D.S."/>
        </authorList>
    </citation>
    <scope>NUCLEOTIDE SEQUENCE</scope>
    <source>
        <strain evidence="5">I ESC-2004</strain>
    </source>
</reference>
<sequence length="425" mass="47989">MSQGNPLRERKRPEASTNGTHPPKSASPANSLKMGLTKERQSLVLWRRPLATLYYFVLETLSLIQRFCLKLWKNKVLVSALLLAFLILLGVYHLDGPHQKFVMSFRTQFLWCAYWLGLGVLSSVGLGTGLHTFLLYLGPHIAAVTLAAFECMSVDFPAPPYPDDIVCPDTETDSMSLWTIMSKVRLEAFMWGAGTAIGELPPYFMARAARLSGQIDEEEQEIEDLIHEKEVHPKDLALKLSFLDRGKIMVHDLVQRVGFIGILLCASIPNPLFDLAGITCGHFLVPFWTFFGATLIGKAVIKMHIQKLFVIFVFSERHVEEVVNLISYVPHFGSSLQVPFKEYLQKQKEKLHLKPGTAVPQSASWLSWVFEKLVLIMVVYFVISIINSMAQEYHKKVNSTVTVETPQEVTPQVTKKSKKKKVSQE</sequence>
<protein>
    <recommendedName>
        <fullName evidence="6">Vacuole membrane protein 1</fullName>
    </recommendedName>
</protein>
<keyword evidence="2" id="KW-0472">Membrane</keyword>
<keyword evidence="5" id="KW-1185">Reference proteome</keyword>
<dbReference type="STRING" id="283909.R7V5K4"/>
<evidence type="ECO:0008006" key="6">
    <source>
        <dbReference type="Google" id="ProtNLM"/>
    </source>
</evidence>
<feature type="transmembrane region" description="Helical" evidence="2">
    <location>
        <begin position="114"/>
        <end position="137"/>
    </location>
</feature>
<dbReference type="HOGENOM" id="CLU_033298_0_1_1"/>
<dbReference type="EnsemblMetazoa" id="CapteT169211">
    <property type="protein sequence ID" value="CapteP169211"/>
    <property type="gene ID" value="CapteG169211"/>
</dbReference>
<dbReference type="EMBL" id="KB295062">
    <property type="protein sequence ID" value="ELU13732.1"/>
    <property type="molecule type" value="Genomic_DNA"/>
</dbReference>
<feature type="transmembrane region" description="Helical" evidence="2">
    <location>
        <begin position="76"/>
        <end position="94"/>
    </location>
</feature>
<feature type="transmembrane region" description="Helical" evidence="2">
    <location>
        <begin position="253"/>
        <end position="269"/>
    </location>
</feature>
<evidence type="ECO:0000256" key="2">
    <source>
        <dbReference type="SAM" id="Phobius"/>
    </source>
</evidence>
<keyword evidence="2" id="KW-0812">Transmembrane</keyword>
<evidence type="ECO:0000313" key="4">
    <source>
        <dbReference type="EnsemblMetazoa" id="CapteP169211"/>
    </source>
</evidence>
<keyword evidence="2" id="KW-1133">Transmembrane helix</keyword>
<feature type="transmembrane region" description="Helical" evidence="2">
    <location>
        <begin position="365"/>
        <end position="386"/>
    </location>
</feature>
<proteinExistence type="predicted"/>
<name>R7V5K4_CAPTE</name>
<feature type="region of interest" description="Disordered" evidence="1">
    <location>
        <begin position="1"/>
        <end position="31"/>
    </location>
</feature>
<evidence type="ECO:0000313" key="5">
    <source>
        <dbReference type="Proteomes" id="UP000014760"/>
    </source>
</evidence>
<dbReference type="OMA" id="EEPYDKR"/>
<gene>
    <name evidence="3" type="ORF">CAPTEDRAFT_169211</name>
</gene>
<dbReference type="AlphaFoldDB" id="R7V5K4"/>
<dbReference type="OrthoDB" id="2016540at2759"/>
<accession>R7V5K4</accession>
<evidence type="ECO:0000256" key="1">
    <source>
        <dbReference type="SAM" id="MobiDB-lite"/>
    </source>
</evidence>
<reference evidence="4" key="3">
    <citation type="submission" date="2015-06" db="UniProtKB">
        <authorList>
            <consortium name="EnsemblMetazoa"/>
        </authorList>
    </citation>
    <scope>IDENTIFICATION</scope>
</reference>
<reference evidence="3 5" key="2">
    <citation type="journal article" date="2013" name="Nature">
        <title>Insights into bilaterian evolution from three spiralian genomes.</title>
        <authorList>
            <person name="Simakov O."/>
            <person name="Marletaz F."/>
            <person name="Cho S.J."/>
            <person name="Edsinger-Gonzales E."/>
            <person name="Havlak P."/>
            <person name="Hellsten U."/>
            <person name="Kuo D.H."/>
            <person name="Larsson T."/>
            <person name="Lv J."/>
            <person name="Arendt D."/>
            <person name="Savage R."/>
            <person name="Osoegawa K."/>
            <person name="de Jong P."/>
            <person name="Grimwood J."/>
            <person name="Chapman J.A."/>
            <person name="Shapiro H."/>
            <person name="Aerts A."/>
            <person name="Otillar R.P."/>
            <person name="Terry A.Y."/>
            <person name="Boore J.L."/>
            <person name="Grigoriev I.V."/>
            <person name="Lindberg D.R."/>
            <person name="Seaver E.C."/>
            <person name="Weisblat D.A."/>
            <person name="Putnam N.H."/>
            <person name="Rokhsar D.S."/>
        </authorList>
    </citation>
    <scope>NUCLEOTIDE SEQUENCE</scope>
    <source>
        <strain evidence="3 5">I ESC-2004</strain>
    </source>
</reference>
<organism evidence="3">
    <name type="scientific">Capitella teleta</name>
    <name type="common">Polychaete worm</name>
    <dbReference type="NCBI Taxonomy" id="283909"/>
    <lineage>
        <taxon>Eukaryota</taxon>
        <taxon>Metazoa</taxon>
        <taxon>Spiralia</taxon>
        <taxon>Lophotrochozoa</taxon>
        <taxon>Annelida</taxon>
        <taxon>Polychaeta</taxon>
        <taxon>Sedentaria</taxon>
        <taxon>Scolecida</taxon>
        <taxon>Capitellidae</taxon>
        <taxon>Capitella</taxon>
    </lineage>
</organism>
<dbReference type="FunCoup" id="R7V5K4">
    <property type="interactions" value="1042"/>
</dbReference>
<evidence type="ECO:0000313" key="3">
    <source>
        <dbReference type="EMBL" id="ELU13732.1"/>
    </source>
</evidence>